<evidence type="ECO:0000313" key="5">
    <source>
        <dbReference type="EMBL" id="CAL1165862.1"/>
    </source>
</evidence>
<evidence type="ECO:0000313" key="7">
    <source>
        <dbReference type="Proteomes" id="UP001152797"/>
    </source>
</evidence>
<dbReference type="AlphaFoldDB" id="A0A9P1DLI3"/>
<evidence type="ECO:0000256" key="2">
    <source>
        <dbReference type="ARBA" id="ARBA00022837"/>
    </source>
</evidence>
<dbReference type="CDD" id="cd00051">
    <property type="entry name" value="EFh"/>
    <property type="match status" value="1"/>
</dbReference>
<dbReference type="Gene3D" id="1.10.238.10">
    <property type="entry name" value="EF-hand"/>
    <property type="match status" value="1"/>
</dbReference>
<keyword evidence="2" id="KW-0106">Calcium</keyword>
<evidence type="ECO:0000259" key="3">
    <source>
        <dbReference type="PROSITE" id="PS50222"/>
    </source>
</evidence>
<evidence type="ECO:0000313" key="6">
    <source>
        <dbReference type="EMBL" id="CAL4799799.1"/>
    </source>
</evidence>
<evidence type="ECO:0000313" key="4">
    <source>
        <dbReference type="EMBL" id="CAI4012487.1"/>
    </source>
</evidence>
<dbReference type="InterPro" id="IPR018247">
    <property type="entry name" value="EF_Hand_1_Ca_BS"/>
</dbReference>
<reference evidence="5" key="2">
    <citation type="submission" date="2024-04" db="EMBL/GenBank/DDBJ databases">
        <authorList>
            <person name="Chen Y."/>
            <person name="Shah S."/>
            <person name="Dougan E. K."/>
            <person name="Thang M."/>
            <person name="Chan C."/>
        </authorList>
    </citation>
    <scope>NUCLEOTIDE SEQUENCE [LARGE SCALE GENOMIC DNA]</scope>
</reference>
<proteinExistence type="predicted"/>
<name>A0A9P1DLI3_9DINO</name>
<dbReference type="Pfam" id="PF13499">
    <property type="entry name" value="EF-hand_7"/>
    <property type="match status" value="1"/>
</dbReference>
<feature type="domain" description="EF-hand" evidence="3">
    <location>
        <begin position="719"/>
        <end position="754"/>
    </location>
</feature>
<dbReference type="InterPro" id="IPR011992">
    <property type="entry name" value="EF-hand-dom_pair"/>
</dbReference>
<dbReference type="EMBL" id="CAMXCT010005490">
    <property type="protein sequence ID" value="CAI4012487.1"/>
    <property type="molecule type" value="Genomic_DNA"/>
</dbReference>
<dbReference type="SUPFAM" id="SSF47473">
    <property type="entry name" value="EF-hand"/>
    <property type="match status" value="1"/>
</dbReference>
<protein>
    <submittedName>
        <fullName evidence="6">Caltractin ICL1a (Centrin-1)</fullName>
    </submittedName>
</protein>
<dbReference type="GO" id="GO:0005509">
    <property type="term" value="F:calcium ion binding"/>
    <property type="evidence" value="ECO:0007669"/>
    <property type="project" value="InterPro"/>
</dbReference>
<dbReference type="InterPro" id="IPR050145">
    <property type="entry name" value="Centrin_CML-like"/>
</dbReference>
<evidence type="ECO:0000256" key="1">
    <source>
        <dbReference type="ARBA" id="ARBA00022737"/>
    </source>
</evidence>
<organism evidence="4">
    <name type="scientific">Cladocopium goreaui</name>
    <dbReference type="NCBI Taxonomy" id="2562237"/>
    <lineage>
        <taxon>Eukaryota</taxon>
        <taxon>Sar</taxon>
        <taxon>Alveolata</taxon>
        <taxon>Dinophyceae</taxon>
        <taxon>Suessiales</taxon>
        <taxon>Symbiodiniaceae</taxon>
        <taxon>Cladocopium</taxon>
    </lineage>
</organism>
<keyword evidence="1" id="KW-0677">Repeat</keyword>
<dbReference type="PROSITE" id="PS00018">
    <property type="entry name" value="EF_HAND_1"/>
    <property type="match status" value="2"/>
</dbReference>
<dbReference type="EMBL" id="CAMXCT020005490">
    <property type="protein sequence ID" value="CAL1165862.1"/>
    <property type="molecule type" value="Genomic_DNA"/>
</dbReference>
<keyword evidence="7" id="KW-1185">Reference proteome</keyword>
<gene>
    <name evidence="4" type="ORF">C1SCF055_LOCUS37546</name>
</gene>
<dbReference type="EMBL" id="CAMXCT030005490">
    <property type="protein sequence ID" value="CAL4799799.1"/>
    <property type="molecule type" value="Genomic_DNA"/>
</dbReference>
<reference evidence="4" key="1">
    <citation type="submission" date="2022-10" db="EMBL/GenBank/DDBJ databases">
        <authorList>
            <person name="Chen Y."/>
            <person name="Dougan E. K."/>
            <person name="Chan C."/>
            <person name="Rhodes N."/>
            <person name="Thang M."/>
        </authorList>
    </citation>
    <scope>NUCLEOTIDE SEQUENCE</scope>
</reference>
<comment type="caution">
    <text evidence="4">The sequence shown here is derived from an EMBL/GenBank/DDBJ whole genome shotgun (WGS) entry which is preliminary data.</text>
</comment>
<dbReference type="SMART" id="SM00054">
    <property type="entry name" value="EFh"/>
    <property type="match status" value="4"/>
</dbReference>
<dbReference type="Proteomes" id="UP001152797">
    <property type="component" value="Unassembled WGS sequence"/>
</dbReference>
<sequence length="812" mass="91381">MGRAYAKDDVECPTNARGWIVWDGMAWNTSYTLHVTETDGTFFSEAVESGRPMQFLHEKQPPPPQRLSLREAEEWVGEALGLPRARELVAPLKQGLSVSAWVSKHGVWMQKTLKVDSRANFLSLGDNEELQEWRLQRIMVVLDGSAAQNLCSLLNINIPESAHLSVALHGSWEGAAKRENVLAFCCEAEQEAGEAGEIFPVDFRKFGRTSGIKDLPSRLRAAVSLAPSPGAALRAAAKVLQAQQRFRAVRQDLKKRKEQRLQKAAGGLVSAQVKDGEALLNVASWPPSTVLELEVSLRSPGLEMETHSAEIPAKFKPENALVIAEKIAAQVSVSEDVHVLDKELLSQEIKEILRLFRCFGNMPTKGYRGKLFMSDESWSSILKDGDLIALHQSLQEVMTIRPLRLCMMQRLHLEGVCHRLSEHAARTSRRVDPDLSLPLVSRSADLFGPRCRPRQMARRAWGDAPANLEVDQQLQGTWYYEPNGCFHIKFQDGMLYFEEQVESCCYGGTLQPEGVHFSAQLFSEDVLQGTMRMRRVGEYLIANFRESSEDPWSPDILAHQMRRESTNSSRSGRGPLKLEMQEKRSRNFSNFSAAFFEPKGTEELTALRGPEPDAGEPPTLEELRLREIFDAYARENHGYLDLQGFRRLCFDLGHPVQSEESAQAMARLDANRSGHCSFEEFKGWWMAPPGSHFSLPILDFLKFSREGFFSLGLAWPRVVDEARLREVFNHFDRDKSGRVDLQELRNVSADLGVTMTSQEVETAMQELSPNKGSSCTFEDFRDWWMSHNSKNTGARCASQPCRGGVGEGMSYQ</sequence>
<dbReference type="PANTHER" id="PTHR23050">
    <property type="entry name" value="CALCIUM BINDING PROTEIN"/>
    <property type="match status" value="1"/>
</dbReference>
<dbReference type="InterPro" id="IPR002048">
    <property type="entry name" value="EF_hand_dom"/>
</dbReference>
<dbReference type="PROSITE" id="PS50222">
    <property type="entry name" value="EF_HAND_2"/>
    <property type="match status" value="1"/>
</dbReference>
<accession>A0A9P1DLI3</accession>
<dbReference type="OrthoDB" id="186625at2759"/>